<gene>
    <name evidence="1" type="ORF">APHNP_0659</name>
</gene>
<sequence>MKRAVARQTKLLFTGGTSVQSGDLGGAFFSGVIFVHYIGSDSSNSVGDVLARAFLDSSLEL</sequence>
<proteinExistence type="predicted"/>
<organism evidence="1 2">
    <name type="scientific">Anaplasma phagocytophilum str. ApNP</name>
    <dbReference type="NCBI Taxonomy" id="1359153"/>
    <lineage>
        <taxon>Bacteria</taxon>
        <taxon>Pseudomonadati</taxon>
        <taxon>Pseudomonadota</taxon>
        <taxon>Alphaproteobacteria</taxon>
        <taxon>Rickettsiales</taxon>
        <taxon>Anaplasmataceae</taxon>
        <taxon>Anaplasma</taxon>
        <taxon>phagocytophilum group</taxon>
    </lineage>
</organism>
<evidence type="ECO:0000313" key="2">
    <source>
        <dbReference type="Proteomes" id="UP000033385"/>
    </source>
</evidence>
<reference evidence="1 2" key="1">
    <citation type="submission" date="2015-01" db="EMBL/GenBank/DDBJ databases">
        <title>Genome Sequencing of Rickettsiales.</title>
        <authorList>
            <person name="Daugherty S.C."/>
            <person name="Su Q."/>
            <person name="Abolude K."/>
            <person name="Beier-Sexton M."/>
            <person name="Carlyon J.A."/>
            <person name="Carter R."/>
            <person name="Day N.P."/>
            <person name="Dumler S.J."/>
            <person name="Dyachenko V."/>
            <person name="Godinez A."/>
            <person name="Kurtti T.J."/>
            <person name="Lichay M."/>
            <person name="Mullins K.E."/>
            <person name="Ott S."/>
            <person name="Pappas-Brown V."/>
            <person name="Paris D.H."/>
            <person name="Patel P."/>
            <person name="Richards A.L."/>
            <person name="Sadzewicz L."/>
            <person name="Sears K."/>
            <person name="Seidman D."/>
            <person name="Sengamalay N."/>
            <person name="Stenos J."/>
            <person name="Tallon L.J."/>
            <person name="Vincent G."/>
            <person name="Fraser C.M."/>
            <person name="Munderloh U."/>
            <person name="Dunning-Hotopp J.C."/>
        </authorList>
    </citation>
    <scope>NUCLEOTIDE SEQUENCE [LARGE SCALE GENOMIC DNA]</scope>
    <source>
        <strain evidence="1 2">ApNP</strain>
    </source>
</reference>
<dbReference type="EMBL" id="LANW01000001">
    <property type="protein sequence ID" value="KJV67290.1"/>
    <property type="molecule type" value="Genomic_DNA"/>
</dbReference>
<dbReference type="AlphaFoldDB" id="A0A0F3NGY3"/>
<name>A0A0F3NGY3_ANAPH</name>
<dbReference type="Proteomes" id="UP000033385">
    <property type="component" value="Unassembled WGS sequence"/>
</dbReference>
<accession>A0A0F3NGY3</accession>
<dbReference type="PATRIC" id="fig|1359153.3.peg.671"/>
<protein>
    <submittedName>
        <fullName evidence="1">Uncharacterized protein</fullName>
    </submittedName>
</protein>
<evidence type="ECO:0000313" key="1">
    <source>
        <dbReference type="EMBL" id="KJV67290.1"/>
    </source>
</evidence>
<comment type="caution">
    <text evidence="1">The sequence shown here is derived from an EMBL/GenBank/DDBJ whole genome shotgun (WGS) entry which is preliminary data.</text>
</comment>